<gene>
    <name evidence="1" type="ORF">LPLAT_LOCUS13713</name>
</gene>
<comment type="caution">
    <text evidence="1">The sequence shown here is derived from an EMBL/GenBank/DDBJ whole genome shotgun (WGS) entry which is preliminary data.</text>
</comment>
<keyword evidence="2" id="KW-1185">Reference proteome</keyword>
<reference evidence="1" key="1">
    <citation type="submission" date="2024-04" db="EMBL/GenBank/DDBJ databases">
        <authorList>
            <consortium name="Molecular Ecology Group"/>
        </authorList>
    </citation>
    <scope>NUCLEOTIDE SEQUENCE</scope>
</reference>
<proteinExistence type="predicted"/>
<sequence>MAPNSYELFFSANLDLVSAHLPVQEDVNDFDHFARSFRDELVPSAILRERAELGVPDLVVTRPPFNPTLARSRGILRAVREVVSVRGPGRGFAEIVGEFEAFLRELGRGRGRDQRQ</sequence>
<evidence type="ECO:0000313" key="2">
    <source>
        <dbReference type="Proteomes" id="UP001497644"/>
    </source>
</evidence>
<name>A0AAV2N070_9HYME</name>
<dbReference type="EMBL" id="CAXIPU020001136">
    <property type="protein sequence ID" value="CAL1672918.1"/>
    <property type="molecule type" value="Genomic_DNA"/>
</dbReference>
<protein>
    <submittedName>
        <fullName evidence="1">Uncharacterized protein</fullName>
    </submittedName>
</protein>
<evidence type="ECO:0000313" key="1">
    <source>
        <dbReference type="EMBL" id="CAL1672918.1"/>
    </source>
</evidence>
<accession>A0AAV2N070</accession>
<dbReference type="AlphaFoldDB" id="A0AAV2N070"/>
<organism evidence="1 2">
    <name type="scientific">Lasius platythorax</name>
    <dbReference type="NCBI Taxonomy" id="488582"/>
    <lineage>
        <taxon>Eukaryota</taxon>
        <taxon>Metazoa</taxon>
        <taxon>Ecdysozoa</taxon>
        <taxon>Arthropoda</taxon>
        <taxon>Hexapoda</taxon>
        <taxon>Insecta</taxon>
        <taxon>Pterygota</taxon>
        <taxon>Neoptera</taxon>
        <taxon>Endopterygota</taxon>
        <taxon>Hymenoptera</taxon>
        <taxon>Apocrita</taxon>
        <taxon>Aculeata</taxon>
        <taxon>Formicoidea</taxon>
        <taxon>Formicidae</taxon>
        <taxon>Formicinae</taxon>
        <taxon>Lasius</taxon>
        <taxon>Lasius</taxon>
    </lineage>
</organism>
<dbReference type="Proteomes" id="UP001497644">
    <property type="component" value="Unassembled WGS sequence"/>
</dbReference>